<dbReference type="PANTHER" id="PTHR37525:SF1">
    <property type="entry name" value="UPF0175 PROTEIN SSL1255"/>
    <property type="match status" value="1"/>
</dbReference>
<evidence type="ECO:0000313" key="3">
    <source>
        <dbReference type="Proteomes" id="UP000186940"/>
    </source>
</evidence>
<evidence type="ECO:0000256" key="1">
    <source>
        <dbReference type="ARBA" id="ARBA00005651"/>
    </source>
</evidence>
<dbReference type="AlphaFoldDB" id="A0A1F2P8D7"/>
<accession>A0A1F2P8D7</accession>
<dbReference type="STRING" id="1838285.SCAL_001531"/>
<dbReference type="EMBL" id="LYOS01000005">
    <property type="protein sequence ID" value="OFV67262.1"/>
    <property type="molecule type" value="Genomic_DNA"/>
</dbReference>
<dbReference type="PANTHER" id="PTHR37525">
    <property type="entry name" value="UPF0175 PROTEIN SSL1255"/>
    <property type="match status" value="1"/>
</dbReference>
<dbReference type="Pfam" id="PF03683">
    <property type="entry name" value="UPF0175"/>
    <property type="match status" value="1"/>
</dbReference>
<proteinExistence type="inferred from homology"/>
<sequence>MRQMGTIEAKVNLPDSFLAAAKIREAEVDIFIRRALAVELYREGKLSLGKAAEVAGVRNKWEMLMLLNEKGVTINYTAKDAENDLKTLKEVLDR</sequence>
<keyword evidence="3" id="KW-1185">Reference proteome</keyword>
<organism evidence="2 3">
    <name type="scientific">Candidatus Syntropharchaeum caldarium</name>
    <dbReference type="NCBI Taxonomy" id="1838285"/>
    <lineage>
        <taxon>Archaea</taxon>
        <taxon>Methanobacteriati</taxon>
        <taxon>Methanobacteriota</taxon>
        <taxon>Stenosarchaea group</taxon>
        <taxon>Methanomicrobia</taxon>
        <taxon>Methanosarcinales</taxon>
        <taxon>ANME-2 cluster</taxon>
        <taxon>Candidatus Syntropharchaeum</taxon>
    </lineage>
</organism>
<dbReference type="InterPro" id="IPR005368">
    <property type="entry name" value="UPF0175"/>
</dbReference>
<dbReference type="InterPro" id="IPR052264">
    <property type="entry name" value="UPF0175_domain"/>
</dbReference>
<gene>
    <name evidence="2" type="ORF">SCAL_001531</name>
</gene>
<dbReference type="Proteomes" id="UP000186940">
    <property type="component" value="Unassembled WGS sequence"/>
</dbReference>
<comment type="caution">
    <text evidence="2">The sequence shown here is derived from an EMBL/GenBank/DDBJ whole genome shotgun (WGS) entry which is preliminary data.</text>
</comment>
<evidence type="ECO:0000313" key="2">
    <source>
        <dbReference type="EMBL" id="OFV67262.1"/>
    </source>
</evidence>
<reference evidence="2" key="1">
    <citation type="submission" date="2016-05" db="EMBL/GenBank/DDBJ databases">
        <title>Microbial consortia oxidize butane by reversing methanogenesis.</title>
        <authorList>
            <person name="Laso-Perez R."/>
            <person name="Richter M."/>
            <person name="Wegener G."/>
            <person name="Musat F."/>
        </authorList>
    </citation>
    <scope>NUCLEOTIDE SEQUENCE [LARGE SCALE GENOMIC DNA]</scope>
    <source>
        <strain evidence="2">BOX2</strain>
    </source>
</reference>
<comment type="similarity">
    <text evidence="1">Belongs to the UPF0175 family.</text>
</comment>
<protein>
    <submittedName>
        <fullName evidence="2">Protein belonging to Uncharacterized protein family UPF0175</fullName>
    </submittedName>
</protein>
<name>A0A1F2P8D7_9EURY</name>